<evidence type="ECO:0000259" key="2">
    <source>
        <dbReference type="Pfam" id="PF19575"/>
    </source>
</evidence>
<name>A0A839E142_9PSEU</name>
<feature type="region of interest" description="Disordered" evidence="1">
    <location>
        <begin position="1"/>
        <end position="26"/>
    </location>
</feature>
<proteinExistence type="predicted"/>
<protein>
    <submittedName>
        <fullName evidence="3">Transposase-like protein</fullName>
    </submittedName>
</protein>
<comment type="caution">
    <text evidence="3">The sequence shown here is derived from an EMBL/GenBank/DDBJ whole genome shotgun (WGS) entry which is preliminary data.</text>
</comment>
<dbReference type="Gene3D" id="1.10.10.60">
    <property type="entry name" value="Homeodomain-like"/>
    <property type="match status" value="1"/>
</dbReference>
<feature type="domain" description="Helix-turn-helix" evidence="2">
    <location>
        <begin position="20"/>
        <end position="64"/>
    </location>
</feature>
<dbReference type="AlphaFoldDB" id="A0A839E142"/>
<gene>
    <name evidence="3" type="ORF">FHX42_002818</name>
</gene>
<dbReference type="Pfam" id="PF19575">
    <property type="entry name" value="HTH_58"/>
    <property type="match status" value="1"/>
</dbReference>
<dbReference type="InterPro" id="IPR045745">
    <property type="entry name" value="HTH_58_Actinobacteria-type"/>
</dbReference>
<organism evidence="3 4">
    <name type="scientific">Halosaccharopolyspora lacisalsi</name>
    <dbReference type="NCBI Taxonomy" id="1000566"/>
    <lineage>
        <taxon>Bacteria</taxon>
        <taxon>Bacillati</taxon>
        <taxon>Actinomycetota</taxon>
        <taxon>Actinomycetes</taxon>
        <taxon>Pseudonocardiales</taxon>
        <taxon>Pseudonocardiaceae</taxon>
        <taxon>Halosaccharopolyspora</taxon>
    </lineage>
</organism>
<dbReference type="RefSeq" id="WP_182544645.1">
    <property type="nucleotide sequence ID" value="NZ_JACGWZ010000003.1"/>
</dbReference>
<dbReference type="EMBL" id="JACGWZ010000003">
    <property type="protein sequence ID" value="MBA8825467.1"/>
    <property type="molecule type" value="Genomic_DNA"/>
</dbReference>
<evidence type="ECO:0000313" key="3">
    <source>
        <dbReference type="EMBL" id="MBA8825467.1"/>
    </source>
</evidence>
<accession>A0A839E142</accession>
<keyword evidence="4" id="KW-1185">Reference proteome</keyword>
<dbReference type="Proteomes" id="UP000569329">
    <property type="component" value="Unassembled WGS sequence"/>
</dbReference>
<reference evidence="3 4" key="1">
    <citation type="submission" date="2020-07" db="EMBL/GenBank/DDBJ databases">
        <title>Sequencing the genomes of 1000 actinobacteria strains.</title>
        <authorList>
            <person name="Klenk H.-P."/>
        </authorList>
    </citation>
    <scope>NUCLEOTIDE SEQUENCE [LARGE SCALE GENOMIC DNA]</scope>
    <source>
        <strain evidence="3 4">DSM 45975</strain>
    </source>
</reference>
<sequence>MSDEQRTTPRRGLTAAQKTRAAAEYEQGQTIRTLAASYQVSYGTMHRVIRESGVAVRPRGGDTRPQRGQ</sequence>
<evidence type="ECO:0000313" key="4">
    <source>
        <dbReference type="Proteomes" id="UP000569329"/>
    </source>
</evidence>
<evidence type="ECO:0000256" key="1">
    <source>
        <dbReference type="SAM" id="MobiDB-lite"/>
    </source>
</evidence>